<dbReference type="InterPro" id="IPR036390">
    <property type="entry name" value="WH_DNA-bd_sf"/>
</dbReference>
<dbReference type="InterPro" id="IPR000600">
    <property type="entry name" value="ROK"/>
</dbReference>
<proteinExistence type="inferred from homology"/>
<feature type="domain" description="HTH marR-type" evidence="4">
    <location>
        <begin position="16"/>
        <end position="58"/>
    </location>
</feature>
<dbReference type="PANTHER" id="PTHR18964:SF149">
    <property type="entry name" value="BIFUNCTIONAL UDP-N-ACETYLGLUCOSAMINE 2-EPIMERASE_N-ACETYLMANNOSAMINE KINASE"/>
    <property type="match status" value="1"/>
</dbReference>
<dbReference type="Gene3D" id="1.10.10.10">
    <property type="entry name" value="Winged helix-like DNA-binding domain superfamily/Winged helix DNA-binding domain"/>
    <property type="match status" value="1"/>
</dbReference>
<reference evidence="5 6" key="1">
    <citation type="submission" date="2022-08" db="EMBL/GenBank/DDBJ databases">
        <title>Paenibacillus endoradicis sp. nov., Paenibacillus radicibacter sp. nov and Paenibacillus pararadicis sp. nov., three cold-adapted plant growth-promoting bacteria isolated from root of Larix gmelinii in Great Khingan.</title>
        <authorList>
            <person name="Xue H."/>
        </authorList>
    </citation>
    <scope>NUCLEOTIDE SEQUENCE [LARGE SCALE GENOMIC DNA]</scope>
    <source>
        <strain evidence="5 6">N5-1-1-5</strain>
    </source>
</reference>
<dbReference type="SUPFAM" id="SSF46785">
    <property type="entry name" value="Winged helix' DNA-binding domain"/>
    <property type="match status" value="1"/>
</dbReference>
<evidence type="ECO:0000259" key="4">
    <source>
        <dbReference type="Pfam" id="PF12802"/>
    </source>
</evidence>
<organism evidence="5 6">
    <name type="scientific">Paenibacillus radicis</name>
    <name type="common">ex Xue et al. 2023</name>
    <dbReference type="NCBI Taxonomy" id="2972489"/>
    <lineage>
        <taxon>Bacteria</taxon>
        <taxon>Bacillati</taxon>
        <taxon>Bacillota</taxon>
        <taxon>Bacilli</taxon>
        <taxon>Bacillales</taxon>
        <taxon>Paenibacillaceae</taxon>
        <taxon>Paenibacillus</taxon>
    </lineage>
</organism>
<protein>
    <submittedName>
        <fullName evidence="5">ROK family transcriptional regulator</fullName>
    </submittedName>
</protein>
<sequence>MKQTGDLNLVKKINKSIVLEHIKDNAPVSRAKIAELTGLTKATVSTLVNELIESQMVYEIGTGASSGGRKPMMLLFNQAAGYAVGVDLGVGQISAVLTDLKGEIIEEYKTAHANESIDSVIGTLISCIHETIRRAPDSPYGVVGIGIGIPGISDDEGNVLFAPNLGWQDVPLQQRIEQEFGIPVVIDNEANAGAVGEKQFGSGKNVSHLIYVSISSGIGTGVIIKEELYRGVSGFSGEMGHLSIELNGRACRCGNVGCWELYASEQALIDDARKQLNDPSINLEALAQRAGNGDQKAIERFEQTGRYLGIGLVNVINCFNPELIIIGGSIVSAKEWLLPPILSIMKKRSLPFPRAQLSIAFSELEGRSTLLGAASFAISRFFASTKVILE</sequence>
<dbReference type="PANTHER" id="PTHR18964">
    <property type="entry name" value="ROK (REPRESSOR, ORF, KINASE) FAMILY"/>
    <property type="match status" value="1"/>
</dbReference>
<evidence type="ECO:0000313" key="5">
    <source>
        <dbReference type="EMBL" id="MCR8632649.1"/>
    </source>
</evidence>
<dbReference type="InterPro" id="IPR043129">
    <property type="entry name" value="ATPase_NBD"/>
</dbReference>
<comment type="caution">
    <text evidence="5">The sequence shown here is derived from an EMBL/GenBank/DDBJ whole genome shotgun (WGS) entry which is preliminary data.</text>
</comment>
<dbReference type="Pfam" id="PF12802">
    <property type="entry name" value="MarR_2"/>
    <property type="match status" value="1"/>
</dbReference>
<evidence type="ECO:0000256" key="3">
    <source>
        <dbReference type="ARBA" id="ARBA00022629"/>
    </source>
</evidence>
<dbReference type="PROSITE" id="PS01125">
    <property type="entry name" value="ROK"/>
    <property type="match status" value="1"/>
</dbReference>
<dbReference type="SUPFAM" id="SSF53067">
    <property type="entry name" value="Actin-like ATPase domain"/>
    <property type="match status" value="1"/>
</dbReference>
<dbReference type="InterPro" id="IPR000835">
    <property type="entry name" value="HTH_MarR-typ"/>
</dbReference>
<dbReference type="EMBL" id="JANQBD010000010">
    <property type="protein sequence ID" value="MCR8632649.1"/>
    <property type="molecule type" value="Genomic_DNA"/>
</dbReference>
<keyword evidence="3" id="KW-0859">Xylose metabolism</keyword>
<gene>
    <name evidence="5" type="ORF">NV381_15700</name>
</gene>
<evidence type="ECO:0000256" key="1">
    <source>
        <dbReference type="ARBA" id="ARBA00002486"/>
    </source>
</evidence>
<keyword evidence="6" id="KW-1185">Reference proteome</keyword>
<keyword evidence="3" id="KW-0119">Carbohydrate metabolism</keyword>
<evidence type="ECO:0000256" key="2">
    <source>
        <dbReference type="ARBA" id="ARBA00006479"/>
    </source>
</evidence>
<dbReference type="Pfam" id="PF00480">
    <property type="entry name" value="ROK"/>
    <property type="match status" value="1"/>
</dbReference>
<dbReference type="Proteomes" id="UP001300012">
    <property type="component" value="Unassembled WGS sequence"/>
</dbReference>
<comment type="similarity">
    <text evidence="2">Belongs to the ROK (NagC/XylR) family.</text>
</comment>
<dbReference type="InterPro" id="IPR049874">
    <property type="entry name" value="ROK_cs"/>
</dbReference>
<accession>A0ABT1YHI4</accession>
<dbReference type="RefSeq" id="WP_258214227.1">
    <property type="nucleotide sequence ID" value="NZ_JANQBD010000010.1"/>
</dbReference>
<name>A0ABT1YHI4_9BACL</name>
<dbReference type="Gene3D" id="3.30.420.40">
    <property type="match status" value="2"/>
</dbReference>
<dbReference type="CDD" id="cd24076">
    <property type="entry name" value="ASKHA_ATPase_ROK_BsXylR-like"/>
    <property type="match status" value="1"/>
</dbReference>
<comment type="function">
    <text evidence="1">Transcriptional repressor of xylose-utilizing enzymes.</text>
</comment>
<evidence type="ECO:0000313" key="6">
    <source>
        <dbReference type="Proteomes" id="UP001300012"/>
    </source>
</evidence>
<dbReference type="InterPro" id="IPR036388">
    <property type="entry name" value="WH-like_DNA-bd_sf"/>
</dbReference>